<feature type="region of interest" description="Disordered" evidence="1">
    <location>
        <begin position="45"/>
        <end position="126"/>
    </location>
</feature>
<dbReference type="Proteomes" id="UP000824120">
    <property type="component" value="Chromosome 12"/>
</dbReference>
<gene>
    <name evidence="2" type="ORF">H5410_062271</name>
</gene>
<feature type="compositionally biased region" description="Basic and acidic residues" evidence="1">
    <location>
        <begin position="1"/>
        <end position="13"/>
    </location>
</feature>
<sequence>MNYKKGNSDEHVAGDAGIFQKPNREEGFVEQRYKKWRGEKVDLIGVDKNGETPGVQISDNKEKGTKRQGGTRENKLEEGNNQPQVNNMDISGDIEDNYQASNKGGGRVERNFEEDESTKETYEVNN</sequence>
<comment type="caution">
    <text evidence="2">The sequence shown here is derived from an EMBL/GenBank/DDBJ whole genome shotgun (WGS) entry which is preliminary data.</text>
</comment>
<evidence type="ECO:0000313" key="2">
    <source>
        <dbReference type="EMBL" id="KAG5572505.1"/>
    </source>
</evidence>
<protein>
    <submittedName>
        <fullName evidence="2">Uncharacterized protein</fullName>
    </submittedName>
</protein>
<feature type="compositionally biased region" description="Polar residues" evidence="1">
    <location>
        <begin position="79"/>
        <end position="89"/>
    </location>
</feature>
<dbReference type="EMBL" id="JACXVP010000012">
    <property type="protein sequence ID" value="KAG5572505.1"/>
    <property type="molecule type" value="Genomic_DNA"/>
</dbReference>
<feature type="compositionally biased region" description="Basic and acidic residues" evidence="1">
    <location>
        <begin position="59"/>
        <end position="78"/>
    </location>
</feature>
<evidence type="ECO:0000256" key="1">
    <source>
        <dbReference type="SAM" id="MobiDB-lite"/>
    </source>
</evidence>
<evidence type="ECO:0000313" key="3">
    <source>
        <dbReference type="Proteomes" id="UP000824120"/>
    </source>
</evidence>
<accession>A0A9J5WA72</accession>
<proteinExistence type="predicted"/>
<feature type="region of interest" description="Disordered" evidence="1">
    <location>
        <begin position="1"/>
        <end position="25"/>
    </location>
</feature>
<keyword evidence="3" id="KW-1185">Reference proteome</keyword>
<reference evidence="2 3" key="1">
    <citation type="submission" date="2020-09" db="EMBL/GenBank/DDBJ databases">
        <title>De no assembly of potato wild relative species, Solanum commersonii.</title>
        <authorList>
            <person name="Cho K."/>
        </authorList>
    </citation>
    <scope>NUCLEOTIDE SEQUENCE [LARGE SCALE GENOMIC DNA]</scope>
    <source>
        <strain evidence="2">LZ3.2</strain>
        <tissue evidence="2">Leaf</tissue>
    </source>
</reference>
<dbReference type="AlphaFoldDB" id="A0A9J5WA72"/>
<organism evidence="2 3">
    <name type="scientific">Solanum commersonii</name>
    <name type="common">Commerson's wild potato</name>
    <name type="synonym">Commerson's nightshade</name>
    <dbReference type="NCBI Taxonomy" id="4109"/>
    <lineage>
        <taxon>Eukaryota</taxon>
        <taxon>Viridiplantae</taxon>
        <taxon>Streptophyta</taxon>
        <taxon>Embryophyta</taxon>
        <taxon>Tracheophyta</taxon>
        <taxon>Spermatophyta</taxon>
        <taxon>Magnoliopsida</taxon>
        <taxon>eudicotyledons</taxon>
        <taxon>Gunneridae</taxon>
        <taxon>Pentapetalae</taxon>
        <taxon>asterids</taxon>
        <taxon>lamiids</taxon>
        <taxon>Solanales</taxon>
        <taxon>Solanaceae</taxon>
        <taxon>Solanoideae</taxon>
        <taxon>Solaneae</taxon>
        <taxon>Solanum</taxon>
    </lineage>
</organism>
<dbReference type="OrthoDB" id="1318691at2759"/>
<name>A0A9J5WA72_SOLCO</name>